<dbReference type="InterPro" id="IPR029033">
    <property type="entry name" value="His_PPase_superfam"/>
</dbReference>
<reference evidence="5 6" key="1">
    <citation type="submission" date="2022-01" db="EMBL/GenBank/DDBJ databases">
        <title>Nocardioides sp. nov., an actinomycete isolated from mining soil.</title>
        <authorList>
            <person name="Liu L."/>
        </authorList>
    </citation>
    <scope>NUCLEOTIDE SEQUENCE [LARGE SCALE GENOMIC DNA]</scope>
    <source>
        <strain evidence="5 6">KLBMP 9356</strain>
    </source>
</reference>
<accession>A0ABS9H4M6</accession>
<gene>
    <name evidence="5" type="ORF">L2K70_01195</name>
</gene>
<dbReference type="Gene3D" id="3.40.50.1240">
    <property type="entry name" value="Phosphoglycerate mutase-like"/>
    <property type="match status" value="1"/>
</dbReference>
<comment type="caution">
    <text evidence="5">The sequence shown here is derived from an EMBL/GenBank/DDBJ whole genome shotgun (WGS) entry which is preliminary data.</text>
</comment>
<dbReference type="SUPFAM" id="SSF55811">
    <property type="entry name" value="Nudix"/>
    <property type="match status" value="1"/>
</dbReference>
<dbReference type="Gene3D" id="3.90.79.10">
    <property type="entry name" value="Nucleoside Triphosphate Pyrophosphohydrolase"/>
    <property type="match status" value="1"/>
</dbReference>
<dbReference type="InterPro" id="IPR015797">
    <property type="entry name" value="NUDIX_hydrolase-like_dom_sf"/>
</dbReference>
<dbReference type="InterPro" id="IPR051325">
    <property type="entry name" value="Nudix_hydrolase_domain"/>
</dbReference>
<evidence type="ECO:0000259" key="4">
    <source>
        <dbReference type="PROSITE" id="PS51462"/>
    </source>
</evidence>
<evidence type="ECO:0000313" key="6">
    <source>
        <dbReference type="Proteomes" id="UP001201161"/>
    </source>
</evidence>
<dbReference type="Pfam" id="PF00293">
    <property type="entry name" value="NUDIX"/>
    <property type="match status" value="1"/>
</dbReference>
<dbReference type="PROSITE" id="PS00893">
    <property type="entry name" value="NUDIX_BOX"/>
    <property type="match status" value="1"/>
</dbReference>
<dbReference type="CDD" id="cd03673">
    <property type="entry name" value="NUDIX_Ap6A_hydrolase"/>
    <property type="match status" value="1"/>
</dbReference>
<comment type="similarity">
    <text evidence="1 3">Belongs to the Nudix hydrolase family.</text>
</comment>
<dbReference type="Pfam" id="PF00300">
    <property type="entry name" value="His_Phos_1"/>
    <property type="match status" value="1"/>
</dbReference>
<dbReference type="SMART" id="SM00855">
    <property type="entry name" value="PGAM"/>
    <property type="match status" value="1"/>
</dbReference>
<evidence type="ECO:0000256" key="3">
    <source>
        <dbReference type="RuleBase" id="RU003476"/>
    </source>
</evidence>
<protein>
    <submittedName>
        <fullName evidence="5">NUDIX hydrolase</fullName>
    </submittedName>
</protein>
<dbReference type="EMBL" id="JAKJHZ010000002">
    <property type="protein sequence ID" value="MCF6376211.1"/>
    <property type="molecule type" value="Genomic_DNA"/>
</dbReference>
<dbReference type="Proteomes" id="UP001201161">
    <property type="component" value="Unassembled WGS sequence"/>
</dbReference>
<dbReference type="InterPro" id="IPR000086">
    <property type="entry name" value="NUDIX_hydrolase_dom"/>
</dbReference>
<dbReference type="InterPro" id="IPR020084">
    <property type="entry name" value="NUDIX_hydrolase_CS"/>
</dbReference>
<dbReference type="PANTHER" id="PTHR21340:SF0">
    <property type="entry name" value="BIS(5'-NUCLEOSYL)-TETRAPHOSPHATASE [ASYMMETRICAL]"/>
    <property type="match status" value="1"/>
</dbReference>
<evidence type="ECO:0000256" key="1">
    <source>
        <dbReference type="ARBA" id="ARBA00005582"/>
    </source>
</evidence>
<dbReference type="PROSITE" id="PS51462">
    <property type="entry name" value="NUDIX"/>
    <property type="match status" value="1"/>
</dbReference>
<dbReference type="GO" id="GO:0016787">
    <property type="term" value="F:hydrolase activity"/>
    <property type="evidence" value="ECO:0007669"/>
    <property type="project" value="UniProtKB-KW"/>
</dbReference>
<dbReference type="InterPro" id="IPR013078">
    <property type="entry name" value="His_Pase_superF_clade-1"/>
</dbReference>
<dbReference type="PANTHER" id="PTHR21340">
    <property type="entry name" value="DIADENOSINE 5,5-P1,P4-TETRAPHOSPHATE PYROPHOSPHOHYDROLASE MUTT"/>
    <property type="match status" value="1"/>
</dbReference>
<dbReference type="CDD" id="cd07067">
    <property type="entry name" value="HP_PGM_like"/>
    <property type="match status" value="1"/>
</dbReference>
<sequence>MGEPRDVRAAGAVVTRKGGSKEPQVLLVHRPKYDDWSFPKGKLDPGEHEVTAAVREVAEETGLDVRLGPPLTSQRYRMLSGRYKHVDYWTAKVIGNDDVSRYRPNDEIDVVEWVPWTAATTRLTYPHDRETLAEARPLRRRTHALVVLRHAKARSRGGWKKDDRLRPLVQLGEAQAERLVPLLAAFDVTSAHTSSSTRCVQTVRPYVDTTGWPTKLYDELSEEGASVEGVVEIVDALLHGSESVVLCTHRPVLPTVLDALGVPDAGLEPGAMLVVHHRKGRVVATELRRA</sequence>
<dbReference type="PRINTS" id="PR00502">
    <property type="entry name" value="NUDIXFAMILY"/>
</dbReference>
<dbReference type="RefSeq" id="WP_236397783.1">
    <property type="nucleotide sequence ID" value="NZ_JAKJHZ010000002.1"/>
</dbReference>
<dbReference type="SUPFAM" id="SSF53254">
    <property type="entry name" value="Phosphoglycerate mutase-like"/>
    <property type="match status" value="1"/>
</dbReference>
<name>A0ABS9H4M6_9ACTN</name>
<proteinExistence type="inferred from homology"/>
<keyword evidence="6" id="KW-1185">Reference proteome</keyword>
<evidence type="ECO:0000313" key="5">
    <source>
        <dbReference type="EMBL" id="MCF6376211.1"/>
    </source>
</evidence>
<organism evidence="5 6">
    <name type="scientific">Nocardioides potassii</name>
    <dbReference type="NCBI Taxonomy" id="2911371"/>
    <lineage>
        <taxon>Bacteria</taxon>
        <taxon>Bacillati</taxon>
        <taxon>Actinomycetota</taxon>
        <taxon>Actinomycetes</taxon>
        <taxon>Propionibacteriales</taxon>
        <taxon>Nocardioidaceae</taxon>
        <taxon>Nocardioides</taxon>
    </lineage>
</organism>
<feature type="domain" description="Nudix hydrolase" evidence="4">
    <location>
        <begin position="5"/>
        <end position="136"/>
    </location>
</feature>
<keyword evidence="2 3" id="KW-0378">Hydrolase</keyword>
<evidence type="ECO:0000256" key="2">
    <source>
        <dbReference type="ARBA" id="ARBA00022801"/>
    </source>
</evidence>
<dbReference type="InterPro" id="IPR020476">
    <property type="entry name" value="Nudix_hydrolase"/>
</dbReference>